<dbReference type="PANTHER" id="PTHR43245:SF13">
    <property type="entry name" value="UDP-D-APIOSE_UDP-D-XYLOSE SYNTHASE 2"/>
    <property type="match status" value="1"/>
</dbReference>
<name>A0A841KHU9_9HYPH</name>
<dbReference type="Gene3D" id="3.40.50.720">
    <property type="entry name" value="NAD(P)-binding Rossmann-like Domain"/>
    <property type="match status" value="1"/>
</dbReference>
<dbReference type="SUPFAM" id="SSF51735">
    <property type="entry name" value="NAD(P)-binding Rossmann-fold domains"/>
    <property type="match status" value="1"/>
</dbReference>
<comment type="caution">
    <text evidence="2">The sequence shown here is derived from an EMBL/GenBank/DDBJ whole genome shotgun (WGS) entry which is preliminary data.</text>
</comment>
<dbReference type="Pfam" id="PF01370">
    <property type="entry name" value="Epimerase"/>
    <property type="match status" value="1"/>
</dbReference>
<dbReference type="InterPro" id="IPR050177">
    <property type="entry name" value="Lipid_A_modif_metabolic_enz"/>
</dbReference>
<dbReference type="EC" id="1.1.1.339" evidence="2"/>
<dbReference type="InterPro" id="IPR001509">
    <property type="entry name" value="Epimerase_deHydtase"/>
</dbReference>
<dbReference type="InterPro" id="IPR036291">
    <property type="entry name" value="NAD(P)-bd_dom_sf"/>
</dbReference>
<dbReference type="GO" id="GO:0016491">
    <property type="term" value="F:oxidoreductase activity"/>
    <property type="evidence" value="ECO:0007669"/>
    <property type="project" value="UniProtKB-KW"/>
</dbReference>
<dbReference type="EMBL" id="JACHEH010000005">
    <property type="protein sequence ID" value="MBB6168973.1"/>
    <property type="molecule type" value="Genomic_DNA"/>
</dbReference>
<organism evidence="2 3">
    <name type="scientific">Chelatococcus composti</name>
    <dbReference type="NCBI Taxonomy" id="1743235"/>
    <lineage>
        <taxon>Bacteria</taxon>
        <taxon>Pseudomonadati</taxon>
        <taxon>Pseudomonadota</taxon>
        <taxon>Alphaproteobacteria</taxon>
        <taxon>Hyphomicrobiales</taxon>
        <taxon>Chelatococcaceae</taxon>
        <taxon>Chelatococcus</taxon>
    </lineage>
</organism>
<evidence type="ECO:0000313" key="3">
    <source>
        <dbReference type="Proteomes" id="UP000588017"/>
    </source>
</evidence>
<dbReference type="PANTHER" id="PTHR43245">
    <property type="entry name" value="BIFUNCTIONAL POLYMYXIN RESISTANCE PROTEIN ARNA"/>
    <property type="match status" value="1"/>
</dbReference>
<protein>
    <submittedName>
        <fullName evidence="2">dTDP-6-deoxy-L-talose 4-dehydrogenase (NAD+)</fullName>
        <ecNumber evidence="2">1.1.1.339</ecNumber>
    </submittedName>
</protein>
<dbReference type="CDD" id="cd08946">
    <property type="entry name" value="SDR_e"/>
    <property type="match status" value="1"/>
</dbReference>
<dbReference type="Proteomes" id="UP000588017">
    <property type="component" value="Unassembled WGS sequence"/>
</dbReference>
<reference evidence="2 3" key="1">
    <citation type="submission" date="2020-08" db="EMBL/GenBank/DDBJ databases">
        <title>Genomic Encyclopedia of Type Strains, Phase IV (KMG-IV): sequencing the most valuable type-strain genomes for metagenomic binning, comparative biology and taxonomic classification.</title>
        <authorList>
            <person name="Goeker M."/>
        </authorList>
    </citation>
    <scope>NUCLEOTIDE SEQUENCE [LARGE SCALE GENOMIC DNA]</scope>
    <source>
        <strain evidence="2 3">DSM 101465</strain>
    </source>
</reference>
<evidence type="ECO:0000313" key="2">
    <source>
        <dbReference type="EMBL" id="MBB6168973.1"/>
    </source>
</evidence>
<dbReference type="AlphaFoldDB" id="A0A841KHU9"/>
<sequence>MTRNVLVTGAGGFVGRHVVRELLSRGQVVSFTERPSHPVVVDGEGAHCRRLQTNDLFAESLEWWTQACAGIDTVIHLAWYTVPGRYQRATENLACVEGTLRLARGAAQAGVSRFVGIGTCAEYDVDQCLLSIDTPLRPHTLYGSAKAASFLLLSALFAELGVSFAWCRLFYLYGAGEHEDRLLPHVRRQLAAGLPVDLSDGNQIRDFIDVAEAARMIVDISLGAETGAFNVCSGVPRTVRQLVEQVADEYGRRDLLRFGARPNNDFDPPCVVGRPGARPA</sequence>
<feature type="domain" description="NAD-dependent epimerase/dehydratase" evidence="1">
    <location>
        <begin position="5"/>
        <end position="220"/>
    </location>
</feature>
<accession>A0A841KHU9</accession>
<dbReference type="RefSeq" id="WP_183335276.1">
    <property type="nucleotide sequence ID" value="NZ_BMHX01000005.1"/>
</dbReference>
<gene>
    <name evidence="2" type="ORF">HNQ73_002610</name>
</gene>
<proteinExistence type="predicted"/>
<evidence type="ECO:0000259" key="1">
    <source>
        <dbReference type="Pfam" id="PF01370"/>
    </source>
</evidence>
<keyword evidence="3" id="KW-1185">Reference proteome</keyword>
<keyword evidence="2" id="KW-0560">Oxidoreductase</keyword>